<sequence>MANKGSILSEEDLISFKEFVKLFLTCSPHCRYDARYAALSLFLQSSENKIPKIMEKCCYYNKRKQEKNLKLIILLIVFLTPKSSIRLNVQQFAVEDKFSENFYEKRDSNSGLFAKKCPNHLHAKSSHSVSNDASQVASAEFKMPFQGIRKTSSTVRPNSEINFTKQNNDENSFTEVPEYKNQAAK</sequence>
<evidence type="ECO:0000256" key="1">
    <source>
        <dbReference type="SAM" id="MobiDB-lite"/>
    </source>
</evidence>
<evidence type="ECO:0000313" key="2">
    <source>
        <dbReference type="EMBL" id="GIX98071.1"/>
    </source>
</evidence>
<gene>
    <name evidence="2" type="ORF">CEXT_420621</name>
</gene>
<name>A0AAV4PLV7_CAEEX</name>
<dbReference type="EMBL" id="BPLR01004855">
    <property type="protein sequence ID" value="GIX98071.1"/>
    <property type="molecule type" value="Genomic_DNA"/>
</dbReference>
<dbReference type="Proteomes" id="UP001054945">
    <property type="component" value="Unassembled WGS sequence"/>
</dbReference>
<comment type="caution">
    <text evidence="2">The sequence shown here is derived from an EMBL/GenBank/DDBJ whole genome shotgun (WGS) entry which is preliminary data.</text>
</comment>
<proteinExistence type="predicted"/>
<feature type="compositionally biased region" description="Polar residues" evidence="1">
    <location>
        <begin position="151"/>
        <end position="174"/>
    </location>
</feature>
<feature type="region of interest" description="Disordered" evidence="1">
    <location>
        <begin position="151"/>
        <end position="185"/>
    </location>
</feature>
<dbReference type="AlphaFoldDB" id="A0AAV4PLV7"/>
<evidence type="ECO:0000313" key="3">
    <source>
        <dbReference type="Proteomes" id="UP001054945"/>
    </source>
</evidence>
<accession>A0AAV4PLV7</accession>
<reference evidence="2 3" key="1">
    <citation type="submission" date="2021-06" db="EMBL/GenBank/DDBJ databases">
        <title>Caerostris extrusa draft genome.</title>
        <authorList>
            <person name="Kono N."/>
            <person name="Arakawa K."/>
        </authorList>
    </citation>
    <scope>NUCLEOTIDE SEQUENCE [LARGE SCALE GENOMIC DNA]</scope>
</reference>
<keyword evidence="3" id="KW-1185">Reference proteome</keyword>
<organism evidence="2 3">
    <name type="scientific">Caerostris extrusa</name>
    <name type="common">Bark spider</name>
    <name type="synonym">Caerostris bankana</name>
    <dbReference type="NCBI Taxonomy" id="172846"/>
    <lineage>
        <taxon>Eukaryota</taxon>
        <taxon>Metazoa</taxon>
        <taxon>Ecdysozoa</taxon>
        <taxon>Arthropoda</taxon>
        <taxon>Chelicerata</taxon>
        <taxon>Arachnida</taxon>
        <taxon>Araneae</taxon>
        <taxon>Araneomorphae</taxon>
        <taxon>Entelegynae</taxon>
        <taxon>Araneoidea</taxon>
        <taxon>Araneidae</taxon>
        <taxon>Caerostris</taxon>
    </lineage>
</organism>
<protein>
    <submittedName>
        <fullName evidence="2">Uncharacterized protein</fullName>
    </submittedName>
</protein>